<dbReference type="CDD" id="cd00761">
    <property type="entry name" value="Glyco_tranf_GTA_type"/>
    <property type="match status" value="1"/>
</dbReference>
<name>A0AAW4YQM3_9GAMM</name>
<dbReference type="EMBL" id="JABFTS010000002">
    <property type="protein sequence ID" value="MCE8050992.1"/>
    <property type="molecule type" value="Genomic_DNA"/>
</dbReference>
<sequence>MDMREPTISIIVPAYNVAPYIEAALESLASQTFPPHQVIIVDDGSEDDTRERVRAFPHPYPVELMATVNLGQGGARNLAITRASGDYVYFFDADDLLEPDFIESMHALVKSTDYPDIVFFSGVAFHDAGVEGLDLPRSYRRGFDGEYTRAADLLAAFERHGGGSCSPCLYLSRRTLWGERLKFKDDYHEDEEIFLPLIFSAKRYVVTDRVLFRRRIRLNSTMTMPKCMKHVRGLHRLLESLLALYRDPAHYSCRRHIRKRALQYIGQYMSACRKVRVPYDLSLLLALVVGFRNRSMCVKIAFHALSDSLRSAIKRLMGRGRACSP</sequence>
<gene>
    <name evidence="2" type="ORF">HOP61_06790</name>
</gene>
<protein>
    <submittedName>
        <fullName evidence="2">Glycosyltransferase family 2 protein</fullName>
    </submittedName>
</protein>
<dbReference type="InterPro" id="IPR001173">
    <property type="entry name" value="Glyco_trans_2-like"/>
</dbReference>
<organism evidence="2 3">
    <name type="scientific">Billgrantia desiderata</name>
    <dbReference type="NCBI Taxonomy" id="52021"/>
    <lineage>
        <taxon>Bacteria</taxon>
        <taxon>Pseudomonadati</taxon>
        <taxon>Pseudomonadota</taxon>
        <taxon>Gammaproteobacteria</taxon>
        <taxon>Oceanospirillales</taxon>
        <taxon>Halomonadaceae</taxon>
        <taxon>Billgrantia</taxon>
    </lineage>
</organism>
<dbReference type="InterPro" id="IPR050834">
    <property type="entry name" value="Glycosyltransf_2"/>
</dbReference>
<reference evidence="2" key="1">
    <citation type="submission" date="2020-05" db="EMBL/GenBank/DDBJ databases">
        <authorList>
            <person name="Wang L."/>
            <person name="Shao Z."/>
        </authorList>
    </citation>
    <scope>NUCLEOTIDE SEQUENCE</scope>
    <source>
        <strain evidence="2">MCCC 1A05776</strain>
    </source>
</reference>
<proteinExistence type="predicted"/>
<dbReference type="Pfam" id="PF00535">
    <property type="entry name" value="Glycos_transf_2"/>
    <property type="match status" value="1"/>
</dbReference>
<evidence type="ECO:0000313" key="3">
    <source>
        <dbReference type="Proteomes" id="UP001320178"/>
    </source>
</evidence>
<dbReference type="Gene3D" id="3.90.550.10">
    <property type="entry name" value="Spore Coat Polysaccharide Biosynthesis Protein SpsA, Chain A"/>
    <property type="match status" value="1"/>
</dbReference>
<dbReference type="GO" id="GO:0044010">
    <property type="term" value="P:single-species biofilm formation"/>
    <property type="evidence" value="ECO:0007669"/>
    <property type="project" value="TreeGrafter"/>
</dbReference>
<accession>A0AAW4YQM3</accession>
<dbReference type="PANTHER" id="PTHR43685">
    <property type="entry name" value="GLYCOSYLTRANSFERASE"/>
    <property type="match status" value="1"/>
</dbReference>
<feature type="domain" description="Glycosyltransferase 2-like" evidence="1">
    <location>
        <begin position="9"/>
        <end position="118"/>
    </location>
</feature>
<comment type="caution">
    <text evidence="2">The sequence shown here is derived from an EMBL/GenBank/DDBJ whole genome shotgun (WGS) entry which is preliminary data.</text>
</comment>
<dbReference type="Proteomes" id="UP001320178">
    <property type="component" value="Unassembled WGS sequence"/>
</dbReference>
<dbReference type="RefSeq" id="WP_234239199.1">
    <property type="nucleotide sequence ID" value="NZ_JABFTS010000002.1"/>
</dbReference>
<evidence type="ECO:0000313" key="2">
    <source>
        <dbReference type="EMBL" id="MCE8050992.1"/>
    </source>
</evidence>
<evidence type="ECO:0000259" key="1">
    <source>
        <dbReference type="Pfam" id="PF00535"/>
    </source>
</evidence>
<dbReference type="SUPFAM" id="SSF53448">
    <property type="entry name" value="Nucleotide-diphospho-sugar transferases"/>
    <property type="match status" value="1"/>
</dbReference>
<reference evidence="2" key="2">
    <citation type="journal article" date="2021" name="Front. Microbiol.">
        <title>Aerobic Denitrification and Heterotrophic Sulfur Oxidation in the Genus Halomonas Revealed by Six Novel Species Characterizations and Genome-Based Analysis.</title>
        <authorList>
            <person name="Wang L."/>
            <person name="Shao Z."/>
        </authorList>
    </citation>
    <scope>NUCLEOTIDE SEQUENCE</scope>
    <source>
        <strain evidence="2">MCCC 1A05776</strain>
    </source>
</reference>
<dbReference type="PANTHER" id="PTHR43685:SF2">
    <property type="entry name" value="GLYCOSYLTRANSFERASE 2-LIKE DOMAIN-CONTAINING PROTEIN"/>
    <property type="match status" value="1"/>
</dbReference>
<dbReference type="InterPro" id="IPR029044">
    <property type="entry name" value="Nucleotide-diphossugar_trans"/>
</dbReference>
<dbReference type="AlphaFoldDB" id="A0AAW4YQM3"/>